<sequence>MYTYEGLISRQFHATSTTVRPGLDLLICRETGVENGKEKKNSKKEEEDEDEDEDEKTVIPQQPSDDRVNGKGDNKTLEGSKFTLNFASLRGRNNSKSKSATDFSPQVVMASILAPPRNVVTPPAKDEDDSEDEDEDEKDVDREQSPASLTQTQAEVQTNAQTTSHTPTANTNGPTNATIDSTTTTQHNRSKTHTKHSSESRSKTNTSEKRAHDHLHKDERSIMVILAPETEPPHSHLPKAPSPQPPSSFANTLEVVDEEDDITIVESKSFPL</sequence>
<dbReference type="AlphaFoldDB" id="X6MVU5"/>
<proteinExistence type="predicted"/>
<evidence type="ECO:0000313" key="3">
    <source>
        <dbReference type="Proteomes" id="UP000023152"/>
    </source>
</evidence>
<accession>X6MVU5</accession>
<organism evidence="2 3">
    <name type="scientific">Reticulomyxa filosa</name>
    <dbReference type="NCBI Taxonomy" id="46433"/>
    <lineage>
        <taxon>Eukaryota</taxon>
        <taxon>Sar</taxon>
        <taxon>Rhizaria</taxon>
        <taxon>Retaria</taxon>
        <taxon>Foraminifera</taxon>
        <taxon>Monothalamids</taxon>
        <taxon>Reticulomyxidae</taxon>
        <taxon>Reticulomyxa</taxon>
    </lineage>
</organism>
<evidence type="ECO:0000313" key="2">
    <source>
        <dbReference type="EMBL" id="ETO17761.1"/>
    </source>
</evidence>
<dbReference type="EMBL" id="ASPP01016046">
    <property type="protein sequence ID" value="ETO17761.1"/>
    <property type="molecule type" value="Genomic_DNA"/>
</dbReference>
<feature type="compositionally biased region" description="Basic and acidic residues" evidence="1">
    <location>
        <begin position="196"/>
        <end position="221"/>
    </location>
</feature>
<feature type="compositionally biased region" description="Basic and acidic residues" evidence="1">
    <location>
        <begin position="64"/>
        <end position="78"/>
    </location>
</feature>
<protein>
    <submittedName>
        <fullName evidence="2">Uncharacterized protein</fullName>
    </submittedName>
</protein>
<name>X6MVU5_RETFI</name>
<feature type="compositionally biased region" description="Basic and acidic residues" evidence="1">
    <location>
        <begin position="31"/>
        <end position="45"/>
    </location>
</feature>
<evidence type="ECO:0000256" key="1">
    <source>
        <dbReference type="SAM" id="MobiDB-lite"/>
    </source>
</evidence>
<feature type="compositionally biased region" description="Polar residues" evidence="1">
    <location>
        <begin position="82"/>
        <end position="104"/>
    </location>
</feature>
<feature type="compositionally biased region" description="Low complexity" evidence="1">
    <location>
        <begin position="166"/>
        <end position="178"/>
    </location>
</feature>
<reference evidence="2 3" key="1">
    <citation type="journal article" date="2013" name="Curr. Biol.">
        <title>The Genome of the Foraminiferan Reticulomyxa filosa.</title>
        <authorList>
            <person name="Glockner G."/>
            <person name="Hulsmann N."/>
            <person name="Schleicher M."/>
            <person name="Noegel A.A."/>
            <person name="Eichinger L."/>
            <person name="Gallinger C."/>
            <person name="Pawlowski J."/>
            <person name="Sierra R."/>
            <person name="Euteneuer U."/>
            <person name="Pillet L."/>
            <person name="Moustafa A."/>
            <person name="Platzer M."/>
            <person name="Groth M."/>
            <person name="Szafranski K."/>
            <person name="Schliwa M."/>
        </authorList>
    </citation>
    <scope>NUCLEOTIDE SEQUENCE [LARGE SCALE GENOMIC DNA]</scope>
</reference>
<dbReference type="Proteomes" id="UP000023152">
    <property type="component" value="Unassembled WGS sequence"/>
</dbReference>
<feature type="compositionally biased region" description="Polar residues" evidence="1">
    <location>
        <begin position="145"/>
        <end position="165"/>
    </location>
</feature>
<feature type="region of interest" description="Disordered" evidence="1">
    <location>
        <begin position="30"/>
        <end position="250"/>
    </location>
</feature>
<feature type="compositionally biased region" description="Acidic residues" evidence="1">
    <location>
        <begin position="126"/>
        <end position="138"/>
    </location>
</feature>
<gene>
    <name evidence="2" type="ORF">RFI_19555</name>
</gene>
<comment type="caution">
    <text evidence="2">The sequence shown here is derived from an EMBL/GenBank/DDBJ whole genome shotgun (WGS) entry which is preliminary data.</text>
</comment>
<keyword evidence="3" id="KW-1185">Reference proteome</keyword>
<feature type="compositionally biased region" description="Acidic residues" evidence="1">
    <location>
        <begin position="46"/>
        <end position="55"/>
    </location>
</feature>